<evidence type="ECO:0000313" key="2">
    <source>
        <dbReference type="Proteomes" id="UP000230837"/>
    </source>
</evidence>
<dbReference type="Proteomes" id="UP000230837">
    <property type="component" value="Unassembled WGS sequence"/>
</dbReference>
<dbReference type="GO" id="GO:0005840">
    <property type="term" value="C:ribosome"/>
    <property type="evidence" value="ECO:0007669"/>
    <property type="project" value="InterPro"/>
</dbReference>
<evidence type="ECO:0008006" key="3">
    <source>
        <dbReference type="Google" id="ProtNLM"/>
    </source>
</evidence>
<sequence length="65" mass="7468">MKYTDIQNKSDNELSELVSTARENLRAELFKDKISKKASVIRSAKITTARALTEINTRRRNQSVK</sequence>
<organism evidence="1 2">
    <name type="scientific">Candidatus Kaiserbacteria bacterium CG_4_8_14_3_um_filter_38_9</name>
    <dbReference type="NCBI Taxonomy" id="1974599"/>
    <lineage>
        <taxon>Bacteria</taxon>
        <taxon>Candidatus Kaiseribacteriota</taxon>
    </lineage>
</organism>
<dbReference type="EMBL" id="PFHR01000137">
    <property type="protein sequence ID" value="PIW96882.1"/>
    <property type="molecule type" value="Genomic_DNA"/>
</dbReference>
<gene>
    <name evidence="1" type="ORF">COZ82_02600</name>
</gene>
<dbReference type="SUPFAM" id="SSF46561">
    <property type="entry name" value="Ribosomal protein L29 (L29p)"/>
    <property type="match status" value="1"/>
</dbReference>
<dbReference type="InterPro" id="IPR036049">
    <property type="entry name" value="Ribosomal_uL29_sf"/>
</dbReference>
<dbReference type="GO" id="GO:0003735">
    <property type="term" value="F:structural constituent of ribosome"/>
    <property type="evidence" value="ECO:0007669"/>
    <property type="project" value="InterPro"/>
</dbReference>
<dbReference type="AlphaFoldDB" id="A0A2M7INF4"/>
<reference evidence="2" key="1">
    <citation type="submission" date="2017-09" db="EMBL/GenBank/DDBJ databases">
        <title>Depth-based differentiation of microbial function through sediment-hosted aquifers and enrichment of novel symbionts in the deep terrestrial subsurface.</title>
        <authorList>
            <person name="Probst A.J."/>
            <person name="Ladd B."/>
            <person name="Jarett J.K."/>
            <person name="Geller-Mcgrath D.E."/>
            <person name="Sieber C.M.K."/>
            <person name="Emerson J.B."/>
            <person name="Anantharaman K."/>
            <person name="Thomas B.C."/>
            <person name="Malmstrom R."/>
            <person name="Stieglmeier M."/>
            <person name="Klingl A."/>
            <person name="Woyke T."/>
            <person name="Ryan C.M."/>
            <person name="Banfield J.F."/>
        </authorList>
    </citation>
    <scope>NUCLEOTIDE SEQUENCE [LARGE SCALE GENOMIC DNA]</scope>
</reference>
<proteinExistence type="predicted"/>
<protein>
    <recommendedName>
        <fullName evidence="3">50S ribosomal protein L29</fullName>
    </recommendedName>
</protein>
<evidence type="ECO:0000313" key="1">
    <source>
        <dbReference type="EMBL" id="PIW96882.1"/>
    </source>
</evidence>
<comment type="caution">
    <text evidence="1">The sequence shown here is derived from an EMBL/GenBank/DDBJ whole genome shotgun (WGS) entry which is preliminary data.</text>
</comment>
<dbReference type="GO" id="GO:0006412">
    <property type="term" value="P:translation"/>
    <property type="evidence" value="ECO:0007669"/>
    <property type="project" value="InterPro"/>
</dbReference>
<dbReference type="Gene3D" id="1.10.287.310">
    <property type="match status" value="1"/>
</dbReference>
<accession>A0A2M7INF4</accession>
<name>A0A2M7INF4_9BACT</name>